<accession>A0A1L8DR56</accession>
<evidence type="ECO:0000313" key="7">
    <source>
        <dbReference type="EMBL" id="JAV08968.1"/>
    </source>
</evidence>
<proteinExistence type="inferred from homology"/>
<dbReference type="PANTHER" id="PTHR17602:SF4">
    <property type="entry name" value="RIBOSOME BIOGENESIS REGULATORY PROTEIN HOMOLOG"/>
    <property type="match status" value="1"/>
</dbReference>
<protein>
    <recommendedName>
        <fullName evidence="5">Ribosome biogenesis regulatory protein</fullName>
    </recommendedName>
</protein>
<evidence type="ECO:0000256" key="2">
    <source>
        <dbReference type="ARBA" id="ARBA00010077"/>
    </source>
</evidence>
<evidence type="ECO:0000256" key="3">
    <source>
        <dbReference type="ARBA" id="ARBA00022517"/>
    </source>
</evidence>
<feature type="region of interest" description="Disordered" evidence="6">
    <location>
        <begin position="274"/>
        <end position="354"/>
    </location>
</feature>
<dbReference type="AlphaFoldDB" id="A0A1L8DR56"/>
<sequence length="354" mass="40354">MDIVKEVLEREQREQAKYKPIVVEKLLEVQNDLGLLLCADVNDLDEEKLKSDCDDYLLQLTRDNTQLLLNELWQQPTETVEESILAKLPAPSHILPRERKIPEPKTLTKWQKFAQEKGIKKKPRMKKVFDQEADKWVPTYGYKRAAAEKDRDWVLEVPGNADPMEDQFQKKKDLRKERVAKNEVQRMKNIARAQKIKVPRIGIPSSEAASSKELLTAATVAKASTASVGKFQEGLAKDKKARGLGVKELIPGAKRKASHLYPEKKLNATVLDSVLNKRPKIDVEKAISLQKREDRERRENEDTEPAQRRKKGGKMGKSGKSKFKPKGSSQGMKKPKGGKGQRNPNKRVLGRKRR</sequence>
<organism evidence="7">
    <name type="scientific">Nyssomyia neivai</name>
    <dbReference type="NCBI Taxonomy" id="330878"/>
    <lineage>
        <taxon>Eukaryota</taxon>
        <taxon>Metazoa</taxon>
        <taxon>Ecdysozoa</taxon>
        <taxon>Arthropoda</taxon>
        <taxon>Hexapoda</taxon>
        <taxon>Insecta</taxon>
        <taxon>Pterygota</taxon>
        <taxon>Neoptera</taxon>
        <taxon>Endopterygota</taxon>
        <taxon>Diptera</taxon>
        <taxon>Nematocera</taxon>
        <taxon>Psychodoidea</taxon>
        <taxon>Psychodidae</taxon>
        <taxon>Nyssomyia</taxon>
    </lineage>
</organism>
<dbReference type="PANTHER" id="PTHR17602">
    <property type="entry name" value="RIBOSOME BIOGENESIS REGULATORY PROTEIN"/>
    <property type="match status" value="1"/>
</dbReference>
<evidence type="ECO:0000256" key="1">
    <source>
        <dbReference type="ARBA" id="ARBA00004123"/>
    </source>
</evidence>
<feature type="compositionally biased region" description="Basic and acidic residues" evidence="6">
    <location>
        <begin position="279"/>
        <end position="300"/>
    </location>
</feature>
<evidence type="ECO:0000256" key="5">
    <source>
        <dbReference type="RuleBase" id="RU364132"/>
    </source>
</evidence>
<reference evidence="7" key="1">
    <citation type="submission" date="2016-12" db="EMBL/GenBank/DDBJ databases">
        <title>An insight into the sialome and mialome of the sand fly, Nyssomyia neivai.</title>
        <authorList>
            <person name="Sebastian V."/>
            <person name="Goulart T.M."/>
            <person name="Oliveira W."/>
            <person name="Calvo E."/>
            <person name="Oliveira L.F."/>
            <person name="Pinto M.C."/>
            <person name="Rosselino A.M."/>
            <person name="Ribeiro J.M."/>
        </authorList>
    </citation>
    <scope>NUCLEOTIDE SEQUENCE</scope>
</reference>
<evidence type="ECO:0000256" key="6">
    <source>
        <dbReference type="SAM" id="MobiDB-lite"/>
    </source>
</evidence>
<dbReference type="Pfam" id="PF04939">
    <property type="entry name" value="RRS1"/>
    <property type="match status" value="1"/>
</dbReference>
<keyword evidence="3 5" id="KW-0690">Ribosome biogenesis</keyword>
<dbReference type="GO" id="GO:0030687">
    <property type="term" value="C:preribosome, large subunit precursor"/>
    <property type="evidence" value="ECO:0007669"/>
    <property type="project" value="TreeGrafter"/>
</dbReference>
<comment type="subcellular location">
    <subcellularLocation>
        <location evidence="1 5">Nucleus</location>
    </subcellularLocation>
</comment>
<dbReference type="GO" id="GO:0000447">
    <property type="term" value="P:endonucleolytic cleavage in ITS1 to separate SSU-rRNA from 5.8S rRNA and LSU-rRNA from tricistronic rRNA transcript (SSU-rRNA, 5.8S rRNA, LSU-rRNA)"/>
    <property type="evidence" value="ECO:0007669"/>
    <property type="project" value="TreeGrafter"/>
</dbReference>
<dbReference type="GO" id="GO:0005730">
    <property type="term" value="C:nucleolus"/>
    <property type="evidence" value="ECO:0007669"/>
    <property type="project" value="TreeGrafter"/>
</dbReference>
<comment type="function">
    <text evidence="5">Involved in ribosomal large subunit assembly.</text>
</comment>
<dbReference type="GO" id="GO:0042273">
    <property type="term" value="P:ribosomal large subunit biogenesis"/>
    <property type="evidence" value="ECO:0007669"/>
    <property type="project" value="TreeGrafter"/>
</dbReference>
<feature type="compositionally biased region" description="Basic residues" evidence="6">
    <location>
        <begin position="308"/>
        <end position="325"/>
    </location>
</feature>
<dbReference type="EMBL" id="GFDF01005116">
    <property type="protein sequence ID" value="JAV08968.1"/>
    <property type="molecule type" value="Transcribed_RNA"/>
</dbReference>
<feature type="compositionally biased region" description="Basic residues" evidence="6">
    <location>
        <begin position="333"/>
        <end position="354"/>
    </location>
</feature>
<evidence type="ECO:0000256" key="4">
    <source>
        <dbReference type="ARBA" id="ARBA00023242"/>
    </source>
</evidence>
<comment type="similarity">
    <text evidence="2 5">Belongs to the RRS1 family.</text>
</comment>
<name>A0A1L8DR56_9DIPT</name>
<keyword evidence="4 5" id="KW-0539">Nucleus</keyword>
<dbReference type="InterPro" id="IPR007023">
    <property type="entry name" value="Ribosom_reg"/>
</dbReference>